<evidence type="ECO:0000256" key="1">
    <source>
        <dbReference type="ARBA" id="ARBA00022450"/>
    </source>
</evidence>
<dbReference type="GO" id="GO:0000035">
    <property type="term" value="F:acyl binding"/>
    <property type="evidence" value="ECO:0007669"/>
    <property type="project" value="TreeGrafter"/>
</dbReference>
<dbReference type="HAMAP" id="MF_01217">
    <property type="entry name" value="Acyl_carrier"/>
    <property type="match status" value="1"/>
</dbReference>
<dbReference type="PROSITE" id="PS00012">
    <property type="entry name" value="PHOSPHOPANTETHEINE"/>
    <property type="match status" value="1"/>
</dbReference>
<dbReference type="GO" id="GO:0005829">
    <property type="term" value="C:cytosol"/>
    <property type="evidence" value="ECO:0007669"/>
    <property type="project" value="TreeGrafter"/>
</dbReference>
<comment type="similarity">
    <text evidence="7">Belongs to the acyl carrier protein (ACP) family.</text>
</comment>
<dbReference type="Gene3D" id="1.10.1200.10">
    <property type="entry name" value="ACP-like"/>
    <property type="match status" value="1"/>
</dbReference>
<keyword evidence="2 7" id="KW-0444">Lipid biosynthesis</keyword>
<evidence type="ECO:0000313" key="12">
    <source>
        <dbReference type="Proteomes" id="UP000193435"/>
    </source>
</evidence>
<dbReference type="Proteomes" id="UP000193435">
    <property type="component" value="Unassembled WGS sequence"/>
</dbReference>
<dbReference type="SUPFAM" id="SSF47336">
    <property type="entry name" value="ACP-like"/>
    <property type="match status" value="1"/>
</dbReference>
<organism evidence="11 12">
    <name type="scientific">Carnobacterium iners</name>
    <dbReference type="NCBI Taxonomy" id="1073423"/>
    <lineage>
        <taxon>Bacteria</taxon>
        <taxon>Bacillati</taxon>
        <taxon>Bacillota</taxon>
        <taxon>Bacilli</taxon>
        <taxon>Lactobacillales</taxon>
        <taxon>Carnobacteriaceae</taxon>
        <taxon>Carnobacterium</taxon>
    </lineage>
</organism>
<comment type="function">
    <text evidence="7 9">Carrier of the growing fatty acid chain in fatty acid biosynthesis.</text>
</comment>
<dbReference type="STRING" id="1073423.SAMN04488700_2079"/>
<comment type="subcellular location">
    <subcellularLocation>
        <location evidence="7">Cytoplasm</location>
    </subcellularLocation>
</comment>
<evidence type="ECO:0000313" key="11">
    <source>
        <dbReference type="EMBL" id="SMH37927.1"/>
    </source>
</evidence>
<evidence type="ECO:0000256" key="4">
    <source>
        <dbReference type="ARBA" id="ARBA00022832"/>
    </source>
</evidence>
<dbReference type="Pfam" id="PF00550">
    <property type="entry name" value="PP-binding"/>
    <property type="match status" value="1"/>
</dbReference>
<evidence type="ECO:0000256" key="7">
    <source>
        <dbReference type="HAMAP-Rule" id="MF_01217"/>
    </source>
</evidence>
<dbReference type="GO" id="GO:0009245">
    <property type="term" value="P:lipid A biosynthetic process"/>
    <property type="evidence" value="ECO:0007669"/>
    <property type="project" value="TreeGrafter"/>
</dbReference>
<gene>
    <name evidence="7" type="primary">acpP</name>
    <name evidence="11" type="ORF">SAMN04488700_2079</name>
</gene>
<dbReference type="GO" id="GO:0016020">
    <property type="term" value="C:membrane"/>
    <property type="evidence" value="ECO:0007669"/>
    <property type="project" value="GOC"/>
</dbReference>
<keyword evidence="6 7" id="KW-0275">Fatty acid biosynthesis</keyword>
<comment type="PTM">
    <text evidence="9">4'-phosphopantetheine is transferred from CoA to a specific serine of apo-ACP by acpS.</text>
</comment>
<keyword evidence="7" id="KW-0963">Cytoplasm</keyword>
<dbReference type="InterPro" id="IPR006162">
    <property type="entry name" value="Ppantetheine_attach_site"/>
</dbReference>
<evidence type="ECO:0000256" key="3">
    <source>
        <dbReference type="ARBA" id="ARBA00022553"/>
    </source>
</evidence>
<dbReference type="PANTHER" id="PTHR20863">
    <property type="entry name" value="ACYL CARRIER PROTEIN"/>
    <property type="match status" value="1"/>
</dbReference>
<evidence type="ECO:0000256" key="2">
    <source>
        <dbReference type="ARBA" id="ARBA00022516"/>
    </source>
</evidence>
<feature type="modified residue" description="O-(pantetheine 4'-phosphoryl)serine" evidence="7">
    <location>
        <position position="39"/>
    </location>
</feature>
<accession>A0A1X7NLM1</accession>
<comment type="pathway">
    <text evidence="7 9">Lipid metabolism; fatty acid biosynthesis.</text>
</comment>
<keyword evidence="12" id="KW-1185">Reference proteome</keyword>
<evidence type="ECO:0000259" key="10">
    <source>
        <dbReference type="PROSITE" id="PS50075"/>
    </source>
</evidence>
<dbReference type="PANTHER" id="PTHR20863:SF76">
    <property type="entry name" value="CARRIER DOMAIN-CONTAINING PROTEIN"/>
    <property type="match status" value="1"/>
</dbReference>
<dbReference type="InterPro" id="IPR036736">
    <property type="entry name" value="ACP-like_sf"/>
</dbReference>
<name>A0A1X7NLM1_9LACT</name>
<dbReference type="NCBIfam" id="TIGR00517">
    <property type="entry name" value="acyl_carrier"/>
    <property type="match status" value="1"/>
</dbReference>
<reference evidence="11 12" key="1">
    <citation type="submission" date="2017-04" db="EMBL/GenBank/DDBJ databases">
        <authorList>
            <person name="Afonso C.L."/>
            <person name="Miller P.J."/>
            <person name="Scott M.A."/>
            <person name="Spackman E."/>
            <person name="Goraichik I."/>
            <person name="Dimitrov K.M."/>
            <person name="Suarez D.L."/>
            <person name="Swayne D.E."/>
        </authorList>
    </citation>
    <scope>NUCLEOTIDE SEQUENCE [LARGE SCALE GENOMIC DNA]</scope>
    <source>
        <strain evidence="11 12">LMG26642</strain>
    </source>
</reference>
<evidence type="ECO:0000256" key="8">
    <source>
        <dbReference type="NCBIfam" id="TIGR00517"/>
    </source>
</evidence>
<dbReference type="InterPro" id="IPR009081">
    <property type="entry name" value="PP-bd_ACP"/>
</dbReference>
<proteinExistence type="inferred from homology"/>
<feature type="domain" description="Carrier" evidence="10">
    <location>
        <begin position="4"/>
        <end position="79"/>
    </location>
</feature>
<dbReference type="GO" id="GO:0000036">
    <property type="term" value="F:acyl carrier activity"/>
    <property type="evidence" value="ECO:0007669"/>
    <property type="project" value="UniProtKB-UniRule"/>
</dbReference>
<keyword evidence="5 7" id="KW-0443">Lipid metabolism</keyword>
<dbReference type="OrthoDB" id="9804551at2"/>
<keyword evidence="3 7" id="KW-0597">Phosphoprotein</keyword>
<protein>
    <recommendedName>
        <fullName evidence="7 8">Acyl carrier protein</fullName>
        <shortName evidence="7">ACP</shortName>
    </recommendedName>
</protein>
<evidence type="ECO:0000256" key="5">
    <source>
        <dbReference type="ARBA" id="ARBA00023098"/>
    </source>
</evidence>
<dbReference type="NCBIfam" id="NF002148">
    <property type="entry name" value="PRK00982.1-2"/>
    <property type="match status" value="1"/>
</dbReference>
<evidence type="ECO:0000256" key="6">
    <source>
        <dbReference type="ARBA" id="ARBA00023160"/>
    </source>
</evidence>
<comment type="PTM">
    <text evidence="7">4'-phosphopantetheine is transferred from CoA to a specific serine of apo-ACP by AcpS. This modification is essential for activity because fatty acids are bound in thioester linkage to the sulfhydryl of the prosthetic group.</text>
</comment>
<dbReference type="UniPathway" id="UPA00094"/>
<dbReference type="PROSITE" id="PS50075">
    <property type="entry name" value="CARRIER"/>
    <property type="match status" value="1"/>
</dbReference>
<dbReference type="InterPro" id="IPR003231">
    <property type="entry name" value="ACP"/>
</dbReference>
<keyword evidence="1 7" id="KW-0596">Phosphopantetheine</keyword>
<dbReference type="NCBIfam" id="NF002151">
    <property type="entry name" value="PRK00982.1-5"/>
    <property type="match status" value="1"/>
</dbReference>
<dbReference type="RefSeq" id="WP_085560121.1">
    <property type="nucleotide sequence ID" value="NZ_FOAH01000013.1"/>
</dbReference>
<sequence>MSKNETFEKIKKIIVERFGIDEEKVTLEMTFKDDLGADSLDIVELVMELEDVFGTEISDDDAENISSVGDAVSYINANLN</sequence>
<dbReference type="AlphaFoldDB" id="A0A1X7NLM1"/>
<keyword evidence="4 7" id="KW-0276">Fatty acid metabolism</keyword>
<dbReference type="NCBIfam" id="NF002150">
    <property type="entry name" value="PRK00982.1-4"/>
    <property type="match status" value="1"/>
</dbReference>
<evidence type="ECO:0000256" key="9">
    <source>
        <dbReference type="RuleBase" id="RU003545"/>
    </source>
</evidence>
<dbReference type="EMBL" id="FXBJ01000002">
    <property type="protein sequence ID" value="SMH37927.1"/>
    <property type="molecule type" value="Genomic_DNA"/>
</dbReference>